<keyword evidence="3" id="KW-1185">Reference proteome</keyword>
<reference evidence="2 3" key="1">
    <citation type="submission" date="2011-02" db="EMBL/GenBank/DDBJ databases">
        <title>The Genome Sequence of Sphaeroforma arctica JP610.</title>
        <authorList>
            <consortium name="The Broad Institute Genome Sequencing Platform"/>
            <person name="Russ C."/>
            <person name="Cuomo C."/>
            <person name="Young S.K."/>
            <person name="Zeng Q."/>
            <person name="Gargeya S."/>
            <person name="Alvarado L."/>
            <person name="Berlin A."/>
            <person name="Chapman S.B."/>
            <person name="Chen Z."/>
            <person name="Freedman E."/>
            <person name="Gellesch M."/>
            <person name="Goldberg J."/>
            <person name="Griggs A."/>
            <person name="Gujja S."/>
            <person name="Heilman E."/>
            <person name="Heiman D."/>
            <person name="Howarth C."/>
            <person name="Mehta T."/>
            <person name="Neiman D."/>
            <person name="Pearson M."/>
            <person name="Roberts A."/>
            <person name="Saif S."/>
            <person name="Shea T."/>
            <person name="Shenoy N."/>
            <person name="Sisk P."/>
            <person name="Stolte C."/>
            <person name="Sykes S."/>
            <person name="White J."/>
            <person name="Yandava C."/>
            <person name="Burger G."/>
            <person name="Gray M.W."/>
            <person name="Holland P.W.H."/>
            <person name="King N."/>
            <person name="Lang F.B.F."/>
            <person name="Roger A.J."/>
            <person name="Ruiz-Trillo I."/>
            <person name="Haas B."/>
            <person name="Nusbaum C."/>
            <person name="Birren B."/>
        </authorList>
    </citation>
    <scope>NUCLEOTIDE SEQUENCE [LARGE SCALE GENOMIC DNA]</scope>
    <source>
        <strain evidence="2 3">JP610</strain>
    </source>
</reference>
<protein>
    <submittedName>
        <fullName evidence="2">Uncharacterized protein</fullName>
    </submittedName>
</protein>
<name>A0A0L0F5D8_9EUKA</name>
<dbReference type="AlphaFoldDB" id="A0A0L0F5D8"/>
<sequence length="91" mass="10452">NPTIGYAQFDHSQQIAEITNEILRFQNVKYTNLLSFKRLEDYIRYSASFDETEEELRKRNMALSLQLEADSDVGDGQSQDGFMPRKGVGSQ</sequence>
<dbReference type="EMBL" id="KQ247843">
    <property type="protein sequence ID" value="KNC71935.1"/>
    <property type="molecule type" value="Genomic_DNA"/>
</dbReference>
<evidence type="ECO:0000313" key="2">
    <source>
        <dbReference type="EMBL" id="KNC71935.1"/>
    </source>
</evidence>
<feature type="non-terminal residue" evidence="2">
    <location>
        <position position="91"/>
    </location>
</feature>
<dbReference type="GeneID" id="25916022"/>
<feature type="non-terminal residue" evidence="2">
    <location>
        <position position="1"/>
    </location>
</feature>
<evidence type="ECO:0000256" key="1">
    <source>
        <dbReference type="SAM" id="MobiDB-lite"/>
    </source>
</evidence>
<organism evidence="2 3">
    <name type="scientific">Sphaeroforma arctica JP610</name>
    <dbReference type="NCBI Taxonomy" id="667725"/>
    <lineage>
        <taxon>Eukaryota</taxon>
        <taxon>Ichthyosporea</taxon>
        <taxon>Ichthyophonida</taxon>
        <taxon>Sphaeroforma</taxon>
    </lineage>
</organism>
<gene>
    <name evidence="2" type="ORF">SARC_15518</name>
</gene>
<dbReference type="RefSeq" id="XP_014145837.1">
    <property type="nucleotide sequence ID" value="XM_014290362.1"/>
</dbReference>
<accession>A0A0L0F5D8</accession>
<evidence type="ECO:0000313" key="3">
    <source>
        <dbReference type="Proteomes" id="UP000054560"/>
    </source>
</evidence>
<dbReference type="Proteomes" id="UP000054560">
    <property type="component" value="Unassembled WGS sequence"/>
</dbReference>
<proteinExistence type="predicted"/>
<feature type="region of interest" description="Disordered" evidence="1">
    <location>
        <begin position="68"/>
        <end position="91"/>
    </location>
</feature>